<organism evidence="1">
    <name type="scientific">Rhizobium leguminosarum</name>
    <dbReference type="NCBI Taxonomy" id="384"/>
    <lineage>
        <taxon>Bacteria</taxon>
        <taxon>Pseudomonadati</taxon>
        <taxon>Pseudomonadota</taxon>
        <taxon>Alphaproteobacteria</taxon>
        <taxon>Hyphomicrobiales</taxon>
        <taxon>Rhizobiaceae</taxon>
        <taxon>Rhizobium/Agrobacterium group</taxon>
        <taxon>Rhizobium</taxon>
    </lineage>
</organism>
<proteinExistence type="predicted"/>
<comment type="caution">
    <text evidence="1">The sequence shown here is derived from an EMBL/GenBank/DDBJ whole genome shotgun (WGS) entry which is preliminary data.</text>
</comment>
<protein>
    <submittedName>
        <fullName evidence="1">Uncharacterized protein</fullName>
    </submittedName>
</protein>
<reference evidence="1" key="1">
    <citation type="submission" date="2016-03" db="EMBL/GenBank/DDBJ databases">
        <title>Microsymbionts genomes from the relict species Vavilovia formosa.</title>
        <authorList>
            <person name="Chirak E."/>
            <person name="Kimeklis A."/>
            <person name="Kopat V."/>
            <person name="Andronov E."/>
        </authorList>
    </citation>
    <scope>NUCLEOTIDE SEQUENCE [LARGE SCALE GENOMIC DNA]</scope>
    <source>
        <strain evidence="1">Vaf12</strain>
    </source>
</reference>
<dbReference type="EMBL" id="LVYU01000121">
    <property type="protein sequence ID" value="KZA98191.1"/>
    <property type="molecule type" value="Genomic_DNA"/>
</dbReference>
<gene>
    <name evidence="1" type="ORF">A4A59_28580</name>
</gene>
<evidence type="ECO:0000313" key="1">
    <source>
        <dbReference type="EMBL" id="KZA98191.1"/>
    </source>
</evidence>
<sequence length="201" mass="22637">MSSESFHTRGRDSARVERIFFPPKATIKCVGDRLFRSQAARDLGCLLDVDPEVESWACQPFELKVLDRIHIPDFLVTYSTTRRCLLDACETGGDFAISDAAASLGYSHRFITREEREGGWRLRNARDLLRYGNYRCPLGDRIRVIAALDEVGSFSVAEGLGLFREISPMAGLASLVLQRILTVDLDEELINPDTVVRRGER</sequence>
<accession>A0A154ICP7</accession>
<dbReference type="AlphaFoldDB" id="A0A154ICP7"/>
<name>A0A154ICP7_RHILE</name>
<dbReference type="RefSeq" id="WP_062944006.1">
    <property type="nucleotide sequence ID" value="NZ_CP171844.1"/>
</dbReference>